<organism evidence="1 2">
    <name type="scientific">Melittangium boletus DSM 14713</name>
    <dbReference type="NCBI Taxonomy" id="1294270"/>
    <lineage>
        <taxon>Bacteria</taxon>
        <taxon>Pseudomonadati</taxon>
        <taxon>Myxococcota</taxon>
        <taxon>Myxococcia</taxon>
        <taxon>Myxococcales</taxon>
        <taxon>Cystobacterineae</taxon>
        <taxon>Archangiaceae</taxon>
        <taxon>Melittangium</taxon>
    </lineage>
</organism>
<accession>A0A250I9F8</accession>
<proteinExistence type="predicted"/>
<dbReference type="Proteomes" id="UP000217289">
    <property type="component" value="Chromosome"/>
</dbReference>
<dbReference type="InterPro" id="IPR058238">
    <property type="entry name" value="Lant_leader_dom"/>
</dbReference>
<dbReference type="AlphaFoldDB" id="A0A250I9F8"/>
<gene>
    <name evidence="1" type="ORF">MEBOL_001237</name>
</gene>
<evidence type="ECO:0000313" key="2">
    <source>
        <dbReference type="Proteomes" id="UP000217289"/>
    </source>
</evidence>
<dbReference type="RefSeq" id="WP_157774793.1">
    <property type="nucleotide sequence ID" value="NZ_CP022163.1"/>
</dbReference>
<name>A0A250I9F8_9BACT</name>
<protein>
    <submittedName>
        <fullName evidence="1">Uncharacterized protein</fullName>
    </submittedName>
</protein>
<keyword evidence="2" id="KW-1185">Reference proteome</keyword>
<dbReference type="OrthoDB" id="5537591at2"/>
<reference evidence="1 2" key="1">
    <citation type="submission" date="2017-06" db="EMBL/GenBank/DDBJ databases">
        <authorList>
            <person name="Kim H.J."/>
            <person name="Triplett B.A."/>
        </authorList>
    </citation>
    <scope>NUCLEOTIDE SEQUENCE [LARGE SCALE GENOMIC DNA]</scope>
    <source>
        <strain evidence="1 2">DSM 14713</strain>
    </source>
</reference>
<evidence type="ECO:0000313" key="1">
    <source>
        <dbReference type="EMBL" id="ATB27792.1"/>
    </source>
</evidence>
<dbReference type="EMBL" id="CP022163">
    <property type="protein sequence ID" value="ATB27792.1"/>
    <property type="molecule type" value="Genomic_DNA"/>
</dbReference>
<dbReference type="KEGG" id="mbd:MEBOL_001237"/>
<dbReference type="NCBIfam" id="NF038153">
    <property type="entry name" value="lant_leader_L1a"/>
    <property type="match status" value="1"/>
</dbReference>
<sequence>MKNDTKQSKLRLNKETLRNLSEDDLSKAAGGNGDSAGVICIFSILIICGDSIVCSVLAGSCNNDNGG</sequence>